<dbReference type="AlphaFoldDB" id="A0A2G6E7N8"/>
<dbReference type="GO" id="GO:0055052">
    <property type="term" value="C:ATP-binding cassette (ABC) transporter complex, substrate-binding subunit-containing"/>
    <property type="evidence" value="ECO:0007669"/>
    <property type="project" value="TreeGrafter"/>
</dbReference>
<evidence type="ECO:0000313" key="7">
    <source>
        <dbReference type="EMBL" id="PID58129.1"/>
    </source>
</evidence>
<organism evidence="7 8">
    <name type="scientific">candidate division KSB3 bacterium</name>
    <dbReference type="NCBI Taxonomy" id="2044937"/>
    <lineage>
        <taxon>Bacteria</taxon>
        <taxon>candidate division KSB3</taxon>
    </lineage>
</organism>
<protein>
    <submittedName>
        <fullName evidence="7">ABC transporter</fullName>
    </submittedName>
</protein>
<gene>
    <name evidence="7" type="ORF">CSB45_05430</name>
</gene>
<dbReference type="FunFam" id="3.40.50.300:FF:000042">
    <property type="entry name" value="Maltose/maltodextrin ABC transporter, ATP-binding protein"/>
    <property type="match status" value="1"/>
</dbReference>
<keyword evidence="2" id="KW-1003">Cell membrane</keyword>
<dbReference type="Gene3D" id="2.40.50.100">
    <property type="match status" value="1"/>
</dbReference>
<dbReference type="Gene3D" id="2.40.50.140">
    <property type="entry name" value="Nucleic acid-binding proteins"/>
    <property type="match status" value="1"/>
</dbReference>
<dbReference type="InterPro" id="IPR015853">
    <property type="entry name" value="ABC_transpr_FbpC"/>
</dbReference>
<evidence type="ECO:0000256" key="1">
    <source>
        <dbReference type="ARBA" id="ARBA00022448"/>
    </source>
</evidence>
<proteinExistence type="predicted"/>
<keyword evidence="3" id="KW-0547">Nucleotide-binding</keyword>
<dbReference type="Gene3D" id="3.40.50.300">
    <property type="entry name" value="P-loop containing nucleotide triphosphate hydrolases"/>
    <property type="match status" value="1"/>
</dbReference>
<feature type="domain" description="ABC transporter" evidence="6">
    <location>
        <begin position="3"/>
        <end position="233"/>
    </location>
</feature>
<dbReference type="SUPFAM" id="SSF50331">
    <property type="entry name" value="MOP-like"/>
    <property type="match status" value="1"/>
</dbReference>
<dbReference type="InterPro" id="IPR047641">
    <property type="entry name" value="ABC_transpr_MalK/UgpC-like"/>
</dbReference>
<evidence type="ECO:0000313" key="8">
    <source>
        <dbReference type="Proteomes" id="UP000229740"/>
    </source>
</evidence>
<evidence type="ECO:0000256" key="3">
    <source>
        <dbReference type="ARBA" id="ARBA00022741"/>
    </source>
</evidence>
<evidence type="ECO:0000256" key="4">
    <source>
        <dbReference type="ARBA" id="ARBA00022840"/>
    </source>
</evidence>
<name>A0A2G6E7N8_9BACT</name>
<dbReference type="Proteomes" id="UP000229740">
    <property type="component" value="Unassembled WGS sequence"/>
</dbReference>
<dbReference type="GO" id="GO:0015408">
    <property type="term" value="F:ABC-type ferric iron transporter activity"/>
    <property type="evidence" value="ECO:0007669"/>
    <property type="project" value="InterPro"/>
</dbReference>
<dbReference type="InterPro" id="IPR012340">
    <property type="entry name" value="NA-bd_OB-fold"/>
</dbReference>
<evidence type="ECO:0000256" key="2">
    <source>
        <dbReference type="ARBA" id="ARBA00022475"/>
    </source>
</evidence>
<dbReference type="SUPFAM" id="SSF52540">
    <property type="entry name" value="P-loop containing nucleoside triphosphate hydrolases"/>
    <property type="match status" value="1"/>
</dbReference>
<dbReference type="PANTHER" id="PTHR43875">
    <property type="entry name" value="MALTODEXTRIN IMPORT ATP-BINDING PROTEIN MSMX"/>
    <property type="match status" value="1"/>
</dbReference>
<evidence type="ECO:0000256" key="5">
    <source>
        <dbReference type="ARBA" id="ARBA00023136"/>
    </source>
</evidence>
<keyword evidence="1" id="KW-0813">Transport</keyword>
<dbReference type="InterPro" id="IPR003439">
    <property type="entry name" value="ABC_transporter-like_ATP-bd"/>
</dbReference>
<dbReference type="GO" id="GO:0016887">
    <property type="term" value="F:ATP hydrolysis activity"/>
    <property type="evidence" value="ECO:0007669"/>
    <property type="project" value="InterPro"/>
</dbReference>
<comment type="caution">
    <text evidence="7">The sequence shown here is derived from an EMBL/GenBank/DDBJ whole genome shotgun (WGS) entry which is preliminary data.</text>
</comment>
<evidence type="ECO:0000259" key="6">
    <source>
        <dbReference type="PROSITE" id="PS50893"/>
    </source>
</evidence>
<sequence length="365" mass="40841">MNFLLQHIDKIVNQETYLQDIHLEFESGSHNVLLGRTLSGKTSLLRIMAGLDRPTRGKIIFGDKDVTDLFVRDRSVAMVYQQFINYPSLTVYNNIASPLKISGVNKTDIDKRVREAAAMLHIDDLLDRMPSELSGGQQQRTAIARALVKDAELLLLDEPLVNLDYKLREELRMELQDIFQQREAIIVYTTTEPGEALMLGGNIVVMDEGRVLQTGPTPAVYHNPATTKVAEVFSDPPINYLSCTIQEGSATLGQSIKFALTNHLQSLPNGHYIFGIRPNHLFLKQSSTEDIEIRATVELTEISGSETFIHINYDNISLVVQEEGVHPRRMGIDISIYANPGNFFVFDDMGALAASPARKSVEMPR</sequence>
<dbReference type="EMBL" id="PDPS01000024">
    <property type="protein sequence ID" value="PID58129.1"/>
    <property type="molecule type" value="Genomic_DNA"/>
</dbReference>
<keyword evidence="5" id="KW-0472">Membrane</keyword>
<reference evidence="7 8" key="1">
    <citation type="submission" date="2017-10" db="EMBL/GenBank/DDBJ databases">
        <title>Novel microbial diversity and functional potential in the marine mammal oral microbiome.</title>
        <authorList>
            <person name="Dudek N.K."/>
            <person name="Sun C.L."/>
            <person name="Burstein D."/>
            <person name="Kantor R.S."/>
            <person name="Aliaga Goltsman D.S."/>
            <person name="Bik E.M."/>
            <person name="Thomas B.C."/>
            <person name="Banfield J.F."/>
            <person name="Relman D.A."/>
        </authorList>
    </citation>
    <scope>NUCLEOTIDE SEQUENCE [LARGE SCALE GENOMIC DNA]</scope>
    <source>
        <strain evidence="7">DOLZORAL124_49_17</strain>
    </source>
</reference>
<dbReference type="CDD" id="cd03259">
    <property type="entry name" value="ABC_Carb_Solutes_like"/>
    <property type="match status" value="1"/>
</dbReference>
<accession>A0A2G6E7N8</accession>
<keyword evidence="4" id="KW-0067">ATP-binding</keyword>
<dbReference type="InterPro" id="IPR003593">
    <property type="entry name" value="AAA+_ATPase"/>
</dbReference>
<dbReference type="InterPro" id="IPR008995">
    <property type="entry name" value="Mo/tungstate-bd_C_term_dom"/>
</dbReference>
<dbReference type="GO" id="GO:0005524">
    <property type="term" value="F:ATP binding"/>
    <property type="evidence" value="ECO:0007669"/>
    <property type="project" value="UniProtKB-KW"/>
</dbReference>
<dbReference type="PROSITE" id="PS50893">
    <property type="entry name" value="ABC_TRANSPORTER_2"/>
    <property type="match status" value="1"/>
</dbReference>
<dbReference type="Pfam" id="PF00005">
    <property type="entry name" value="ABC_tran"/>
    <property type="match status" value="1"/>
</dbReference>
<dbReference type="SMART" id="SM00382">
    <property type="entry name" value="AAA"/>
    <property type="match status" value="1"/>
</dbReference>
<dbReference type="InterPro" id="IPR027417">
    <property type="entry name" value="P-loop_NTPase"/>
</dbReference>
<dbReference type="PANTHER" id="PTHR43875:SF1">
    <property type="entry name" value="OSMOPROTECTIVE COMPOUNDS UPTAKE ATP-BINDING PROTEIN GGTA"/>
    <property type="match status" value="1"/>
</dbReference>